<keyword evidence="2" id="KW-1185">Reference proteome</keyword>
<evidence type="ECO:0000313" key="1">
    <source>
        <dbReference type="EMBL" id="WHZ57377.1"/>
    </source>
</evidence>
<protein>
    <submittedName>
        <fullName evidence="1">Uncharacterized protein</fullName>
    </submittedName>
</protein>
<gene>
    <name evidence="1" type="ORF">QLQ22_22450</name>
</gene>
<name>A0ACD4RB55_9BACI</name>
<sequence length="60" mass="6694">MRDKASAVLMGVASGKCGYTTLNKPHCTVNRLYKMQNKVLKGVPPTIYHISHAKDKTFDE</sequence>
<organism evidence="1 2">
    <name type="scientific">Metabacillus hrfriensis</name>
    <dbReference type="NCBI Taxonomy" id="3048891"/>
    <lineage>
        <taxon>Bacteria</taxon>
        <taxon>Bacillati</taxon>
        <taxon>Bacillota</taxon>
        <taxon>Bacilli</taxon>
        <taxon>Bacillales</taxon>
        <taxon>Bacillaceae</taxon>
        <taxon>Metabacillus</taxon>
    </lineage>
</organism>
<dbReference type="EMBL" id="CP126116">
    <property type="protein sequence ID" value="WHZ57377.1"/>
    <property type="molecule type" value="Genomic_DNA"/>
</dbReference>
<reference evidence="2" key="1">
    <citation type="journal article" date="2025" name="Aquaculture">
        <title>Assessment of the bioflocculant production and safety properties of Metabacillus hrfriensis sp. nov. based on phenotypic and whole-genome sequencing analysis.</title>
        <authorList>
            <person name="Zhang R."/>
            <person name="Zhao Z."/>
            <person name="Luo L."/>
            <person name="Wang S."/>
            <person name="Guo K."/>
            <person name="Xu W."/>
        </authorList>
    </citation>
    <scope>NUCLEOTIDE SEQUENCE [LARGE SCALE GENOMIC DNA]</scope>
    <source>
        <strain evidence="2">CT-WN-B3</strain>
    </source>
</reference>
<evidence type="ECO:0000313" key="2">
    <source>
        <dbReference type="Proteomes" id="UP001226091"/>
    </source>
</evidence>
<proteinExistence type="predicted"/>
<dbReference type="Proteomes" id="UP001226091">
    <property type="component" value="Chromosome"/>
</dbReference>
<accession>A0ACD4RB55</accession>